<keyword evidence="2" id="KW-0058">Aromatic hydrocarbons catabolism</keyword>
<proteinExistence type="inferred from homology"/>
<evidence type="ECO:0000256" key="3">
    <source>
        <dbReference type="ARBA" id="ARBA00022801"/>
    </source>
</evidence>
<evidence type="ECO:0000259" key="5">
    <source>
        <dbReference type="Pfam" id="PF06441"/>
    </source>
</evidence>
<dbReference type="Gene3D" id="3.40.50.1820">
    <property type="entry name" value="alpha/beta hydrolase"/>
    <property type="match status" value="1"/>
</dbReference>
<dbReference type="PANTHER" id="PTHR21661:SF35">
    <property type="entry name" value="EPOXIDE HYDROLASE"/>
    <property type="match status" value="1"/>
</dbReference>
<dbReference type="InterPro" id="IPR029058">
    <property type="entry name" value="AB_hydrolase_fold"/>
</dbReference>
<evidence type="ECO:0000313" key="7">
    <source>
        <dbReference type="Proteomes" id="UP000182229"/>
    </source>
</evidence>
<dbReference type="InterPro" id="IPR000639">
    <property type="entry name" value="Epox_hydrolase-like"/>
</dbReference>
<evidence type="ECO:0000256" key="4">
    <source>
        <dbReference type="PIRSR" id="PIRSR001112-1"/>
    </source>
</evidence>
<dbReference type="OrthoDB" id="9780765at2"/>
<evidence type="ECO:0000313" key="6">
    <source>
        <dbReference type="EMBL" id="OJH42512.1"/>
    </source>
</evidence>
<keyword evidence="7" id="KW-1185">Reference proteome</keyword>
<organism evidence="6 7">
    <name type="scientific">Cystobacter ferrugineus</name>
    <dbReference type="NCBI Taxonomy" id="83449"/>
    <lineage>
        <taxon>Bacteria</taxon>
        <taxon>Pseudomonadati</taxon>
        <taxon>Myxococcota</taxon>
        <taxon>Myxococcia</taxon>
        <taxon>Myxococcales</taxon>
        <taxon>Cystobacterineae</taxon>
        <taxon>Archangiaceae</taxon>
        <taxon>Cystobacter</taxon>
    </lineage>
</organism>
<keyword evidence="3 6" id="KW-0378">Hydrolase</keyword>
<dbReference type="InterPro" id="IPR010497">
    <property type="entry name" value="Epoxide_hydro_N"/>
</dbReference>
<dbReference type="AlphaFoldDB" id="A0A1L9BJN4"/>
<dbReference type="Proteomes" id="UP000182229">
    <property type="component" value="Unassembled WGS sequence"/>
</dbReference>
<reference evidence="6 7" key="2">
    <citation type="submission" date="2016-12" db="EMBL/GenBank/DDBJ databases">
        <title>Draft Genome Sequence of Cystobacter ferrugineus Strain Cbfe23.</title>
        <authorList>
            <person name="Akbar S."/>
            <person name="Dowd S.E."/>
            <person name="Stevens D.C."/>
        </authorList>
    </citation>
    <scope>NUCLEOTIDE SEQUENCE [LARGE SCALE GENOMIC DNA]</scope>
    <source>
        <strain evidence="6 7">Cbfe23</strain>
    </source>
</reference>
<accession>A0A1L9BJN4</accession>
<protein>
    <submittedName>
        <fullName evidence="6">Epoxide hydrolase</fullName>
    </submittedName>
</protein>
<evidence type="ECO:0000256" key="1">
    <source>
        <dbReference type="ARBA" id="ARBA00010088"/>
    </source>
</evidence>
<feature type="active site" description="Proton acceptor" evidence="4">
    <location>
        <position position="355"/>
    </location>
</feature>
<dbReference type="GO" id="GO:0004301">
    <property type="term" value="F:epoxide hydrolase activity"/>
    <property type="evidence" value="ECO:0007669"/>
    <property type="project" value="TreeGrafter"/>
</dbReference>
<reference evidence="7" key="1">
    <citation type="submission" date="2016-11" db="EMBL/GenBank/DDBJ databases">
        <authorList>
            <person name="Shukria A."/>
            <person name="Stevens D.C."/>
        </authorList>
    </citation>
    <scope>NUCLEOTIDE SEQUENCE [LARGE SCALE GENOMIC DNA]</scope>
    <source>
        <strain evidence="7">Cbfe23</strain>
    </source>
</reference>
<dbReference type="GO" id="GO:0097176">
    <property type="term" value="P:epoxide metabolic process"/>
    <property type="evidence" value="ECO:0007669"/>
    <property type="project" value="TreeGrafter"/>
</dbReference>
<dbReference type="PRINTS" id="PR00412">
    <property type="entry name" value="EPOXHYDRLASE"/>
</dbReference>
<dbReference type="PIRSF" id="PIRSF001112">
    <property type="entry name" value="Epoxide_hydrolase"/>
    <property type="match status" value="1"/>
</dbReference>
<dbReference type="PANTHER" id="PTHR21661">
    <property type="entry name" value="EPOXIDE HYDROLASE 1-RELATED"/>
    <property type="match status" value="1"/>
</dbReference>
<feature type="active site" description="Nucleophile" evidence="4">
    <location>
        <position position="176"/>
    </location>
</feature>
<dbReference type="InterPro" id="IPR016292">
    <property type="entry name" value="Epoxide_hydrolase"/>
</dbReference>
<gene>
    <name evidence="6" type="ORF">BON30_04780</name>
</gene>
<dbReference type="RefSeq" id="WP_071896607.1">
    <property type="nucleotide sequence ID" value="NZ_MPIN01000001.1"/>
</dbReference>
<dbReference type="STRING" id="83449.BON30_04780"/>
<dbReference type="Pfam" id="PF06441">
    <property type="entry name" value="EHN"/>
    <property type="match status" value="1"/>
</dbReference>
<dbReference type="SUPFAM" id="SSF53474">
    <property type="entry name" value="alpha/beta-Hydrolases"/>
    <property type="match status" value="1"/>
</dbReference>
<feature type="active site" description="Proton donor" evidence="4">
    <location>
        <position position="301"/>
    </location>
</feature>
<dbReference type="EMBL" id="MPIN01000001">
    <property type="protein sequence ID" value="OJH42512.1"/>
    <property type="molecule type" value="Genomic_DNA"/>
</dbReference>
<comment type="similarity">
    <text evidence="1">Belongs to the peptidase S33 family.</text>
</comment>
<evidence type="ECO:0000256" key="2">
    <source>
        <dbReference type="ARBA" id="ARBA00022797"/>
    </source>
</evidence>
<sequence length="378" mass="41672">METTKIDPRPYTVAVPDAVLEDLRTRLERTRLTDTVEGGGWDWGMDPDALRTLLDHWRGFDWRAAEAAINAVPAFRAKLDGLGLHFVHVRGEGERRLPILLTNGWPSCFTECLPLVPLLTREVDGLSFDVVIPSLPGYGFSDRPRAPGMNITRIAGLWAKLMAGLGYDRFLAHGSDMGAGVVERLRANHAGQLLGIHMVNVNWFYPPPDGLSSEEKDYLQRARQWQMREGAYSMLHGSKPRTIAVGLNDSPAGLAAWIGEKFHGWTDGGGRLDGAVSLDALCTVLTIYWVTGTIGSSQWLYREAFTDAGVMSPPPKQGVPVGVAIFPKDILPAPRAWGERWLDIQRWTELPRGGHFPGFETPELLAGDIRGFAKELGA</sequence>
<name>A0A1L9BJN4_9BACT</name>
<comment type="caution">
    <text evidence="6">The sequence shown here is derived from an EMBL/GenBank/DDBJ whole genome shotgun (WGS) entry which is preliminary data.</text>
</comment>
<feature type="domain" description="Epoxide hydrolase N-terminal" evidence="5">
    <location>
        <begin position="8"/>
        <end position="111"/>
    </location>
</feature>